<comment type="similarity">
    <text evidence="1">Belongs to the UPF0312 family.</text>
</comment>
<comment type="caution">
    <text evidence="3">The sequence shown here is derived from an EMBL/GenBank/DDBJ whole genome shotgun (WGS) entry which is preliminary data.</text>
</comment>
<dbReference type="InterPro" id="IPR036761">
    <property type="entry name" value="TTHA0802/YceI-like_sf"/>
</dbReference>
<dbReference type="Pfam" id="PF04264">
    <property type="entry name" value="YceI"/>
    <property type="match status" value="1"/>
</dbReference>
<dbReference type="Gene3D" id="2.40.128.110">
    <property type="entry name" value="Lipid/polyisoprenoid-binding, YceI-like"/>
    <property type="match status" value="1"/>
</dbReference>
<dbReference type="PANTHER" id="PTHR34406">
    <property type="entry name" value="PROTEIN YCEI"/>
    <property type="match status" value="1"/>
</dbReference>
<evidence type="ECO:0000313" key="3">
    <source>
        <dbReference type="EMBL" id="MCF8590424.1"/>
    </source>
</evidence>
<evidence type="ECO:0000259" key="2">
    <source>
        <dbReference type="SMART" id="SM00867"/>
    </source>
</evidence>
<protein>
    <submittedName>
        <fullName evidence="3">YceI family protein</fullName>
    </submittedName>
</protein>
<gene>
    <name evidence="3" type="ORF">L5G33_18360</name>
</gene>
<evidence type="ECO:0000256" key="1">
    <source>
        <dbReference type="ARBA" id="ARBA00008812"/>
    </source>
</evidence>
<accession>A0ABS9IY04</accession>
<dbReference type="Proteomes" id="UP001200110">
    <property type="component" value="Unassembled WGS sequence"/>
</dbReference>
<dbReference type="InterPro" id="IPR007372">
    <property type="entry name" value="Lipid/polyisoprenoid-bd_YceI"/>
</dbReference>
<dbReference type="SUPFAM" id="SSF101874">
    <property type="entry name" value="YceI-like"/>
    <property type="match status" value="1"/>
</dbReference>
<dbReference type="PANTHER" id="PTHR34406:SF1">
    <property type="entry name" value="PROTEIN YCEI"/>
    <property type="match status" value="1"/>
</dbReference>
<reference evidence="3 4" key="1">
    <citation type="submission" date="2022-01" db="EMBL/GenBank/DDBJ databases">
        <authorList>
            <person name="Huang Y."/>
        </authorList>
    </citation>
    <scope>NUCLEOTIDE SEQUENCE [LARGE SCALE GENOMIC DNA]</scope>
    <source>
        <strain evidence="3 4">HY366</strain>
    </source>
</reference>
<name>A0ABS9IY04_9ACTN</name>
<dbReference type="SMART" id="SM00867">
    <property type="entry name" value="YceI"/>
    <property type="match status" value="1"/>
</dbReference>
<keyword evidence="4" id="KW-1185">Reference proteome</keyword>
<evidence type="ECO:0000313" key="4">
    <source>
        <dbReference type="Proteomes" id="UP001200110"/>
    </source>
</evidence>
<dbReference type="EMBL" id="JAKKOR010000013">
    <property type="protein sequence ID" value="MCF8590424.1"/>
    <property type="molecule type" value="Genomic_DNA"/>
</dbReference>
<feature type="domain" description="Lipid/polyisoprenoid-binding YceI-like" evidence="2">
    <location>
        <begin position="3"/>
        <end position="176"/>
    </location>
</feature>
<proteinExistence type="inferred from homology"/>
<organism evidence="3 4">
    <name type="scientific">Gordonia liuliyuniae</name>
    <dbReference type="NCBI Taxonomy" id="2911517"/>
    <lineage>
        <taxon>Bacteria</taxon>
        <taxon>Bacillati</taxon>
        <taxon>Actinomycetota</taxon>
        <taxon>Actinomycetes</taxon>
        <taxon>Mycobacteriales</taxon>
        <taxon>Gordoniaceae</taxon>
        <taxon>Gordonia</taxon>
    </lineage>
</organism>
<sequence>MSTTTFGPDTGELTLHTGVAGKAARTGHSLTIGFTDWSATVDVDAPSQVRVRVVVDSLQVISGEGGLTPMSAPERGVARGNAVKSLKADEFAEITFVSTSVAADGDGYRIDGTLTIAGRSREHSVVVAPSGSGADRRVAGETTVRQTDFGIKQFSTMMGALKVADEVTVRLDLSVPG</sequence>
<dbReference type="RefSeq" id="WP_236999610.1">
    <property type="nucleotide sequence ID" value="NZ_JAKKOR010000013.1"/>
</dbReference>